<sequence>MLSRIAESMFWIGRYLERADGTARILDVHLQLLLEDPWLDEDASCRVLLGVMGAEPVALEEKVTRLTMLNRLAYAREPGSIVDSLRAARANARRARETISTEMWESLNTTYNALTPTGRAGRGPHQFMDWVRERVATVVGIADSTMSRDEPWHFLLLGRSIERVDMTARMLASEDLRGSSGPAWALVLRSCGAHEAFVRAFGAAATEDRALEFMLLDRLFPRSVVNALLTAESCLAALEVDSVSATRRLGVRDDARRLLGRQRTDLEYRPLSQMLLDPAGEMEELQRAVSQSSEAISRRYFPRGVATSWVREVS</sequence>
<evidence type="ECO:0000259" key="1">
    <source>
        <dbReference type="Pfam" id="PF04168"/>
    </source>
</evidence>
<dbReference type="InterPro" id="IPR007296">
    <property type="entry name" value="DUF403"/>
</dbReference>
<evidence type="ECO:0000313" key="3">
    <source>
        <dbReference type="Proteomes" id="UP001596189"/>
    </source>
</evidence>
<dbReference type="PANTHER" id="PTHR34595:SF7">
    <property type="entry name" value="SLL1039 PROTEIN"/>
    <property type="match status" value="1"/>
</dbReference>
<dbReference type="InterPro" id="IPR051680">
    <property type="entry name" value="ATP-dep_Glu-Cys_Ligase-2"/>
</dbReference>
<keyword evidence="3" id="KW-1185">Reference proteome</keyword>
<dbReference type="EMBL" id="JBHSRD010000008">
    <property type="protein sequence ID" value="MFC6009291.1"/>
    <property type="molecule type" value="Genomic_DNA"/>
</dbReference>
<gene>
    <name evidence="2" type="ORF">ACFQDO_19345</name>
</gene>
<dbReference type="PANTHER" id="PTHR34595">
    <property type="entry name" value="BLR5612 PROTEIN"/>
    <property type="match status" value="1"/>
</dbReference>
<dbReference type="RefSeq" id="WP_345717808.1">
    <property type="nucleotide sequence ID" value="NZ_BAABFP010000007.1"/>
</dbReference>
<reference evidence="3" key="1">
    <citation type="journal article" date="2019" name="Int. J. Syst. Evol. Microbiol.">
        <title>The Global Catalogue of Microorganisms (GCM) 10K type strain sequencing project: providing services to taxonomists for standard genome sequencing and annotation.</title>
        <authorList>
            <consortium name="The Broad Institute Genomics Platform"/>
            <consortium name="The Broad Institute Genome Sequencing Center for Infectious Disease"/>
            <person name="Wu L."/>
            <person name="Ma J."/>
        </authorList>
    </citation>
    <scope>NUCLEOTIDE SEQUENCE [LARGE SCALE GENOMIC DNA]</scope>
    <source>
        <strain evidence="3">KACC 14249</strain>
    </source>
</reference>
<comment type="caution">
    <text evidence="2">The sequence shown here is derived from an EMBL/GenBank/DDBJ whole genome shotgun (WGS) entry which is preliminary data.</text>
</comment>
<dbReference type="Proteomes" id="UP001596189">
    <property type="component" value="Unassembled WGS sequence"/>
</dbReference>
<dbReference type="Pfam" id="PF04168">
    <property type="entry name" value="Alpha-E"/>
    <property type="match status" value="1"/>
</dbReference>
<accession>A0ABW1JIR9</accession>
<organism evidence="2 3">
    <name type="scientific">Angustibacter luteus</name>
    <dbReference type="NCBI Taxonomy" id="658456"/>
    <lineage>
        <taxon>Bacteria</taxon>
        <taxon>Bacillati</taxon>
        <taxon>Actinomycetota</taxon>
        <taxon>Actinomycetes</taxon>
        <taxon>Kineosporiales</taxon>
        <taxon>Kineosporiaceae</taxon>
    </lineage>
</organism>
<evidence type="ECO:0000313" key="2">
    <source>
        <dbReference type="EMBL" id="MFC6009291.1"/>
    </source>
</evidence>
<feature type="domain" description="DUF403" evidence="1">
    <location>
        <begin position="1"/>
        <end position="301"/>
    </location>
</feature>
<protein>
    <submittedName>
        <fullName evidence="2">Alpha-E domain-containing protein</fullName>
    </submittedName>
</protein>
<proteinExistence type="predicted"/>
<name>A0ABW1JIR9_9ACTN</name>